<dbReference type="InterPro" id="IPR037401">
    <property type="entry name" value="SnoaL-like"/>
</dbReference>
<reference evidence="5" key="1">
    <citation type="journal article" date="2019" name="Int. J. Syst. Evol. Microbiol.">
        <title>The Global Catalogue of Microorganisms (GCM) 10K type strain sequencing project: providing services to taxonomists for standard genome sequencing and annotation.</title>
        <authorList>
            <consortium name="The Broad Institute Genomics Platform"/>
            <consortium name="The Broad Institute Genome Sequencing Center for Infectious Disease"/>
            <person name="Wu L."/>
            <person name="Ma J."/>
        </authorList>
    </citation>
    <scope>NUCLEOTIDE SEQUENCE [LARGE SCALE GENOMIC DNA]</scope>
    <source>
        <strain evidence="5">KCTC 42986</strain>
    </source>
</reference>
<dbReference type="RefSeq" id="WP_390330481.1">
    <property type="nucleotide sequence ID" value="NZ_JBHRTP010000002.1"/>
</dbReference>
<sequence length="156" mass="18091">MDTTTRFAIQDLYADYTRCVDDSCYEEWPEFFTDECLYRNVSRENFEAGLPMSALALESKAMLKDRVYGVTQTIFHAPYFQRHIVGIPKIISESDGVIVSEANYLVIRTKLDSFSEVFNAGRYIDTIVRENGRLKFRQRICVFDSELVPNSIIYPI</sequence>
<keyword evidence="4" id="KW-0223">Dioxygenase</keyword>
<keyword evidence="2" id="KW-0560">Oxidoreductase</keyword>
<dbReference type="Pfam" id="PF13577">
    <property type="entry name" value="SnoaL_4"/>
    <property type="match status" value="1"/>
</dbReference>
<evidence type="ECO:0000256" key="2">
    <source>
        <dbReference type="ARBA" id="ARBA00023002"/>
    </source>
</evidence>
<keyword evidence="5" id="KW-1185">Reference proteome</keyword>
<organism evidence="4 5">
    <name type="scientific">Undibacterium arcticum</name>
    <dbReference type="NCBI Taxonomy" id="1762892"/>
    <lineage>
        <taxon>Bacteria</taxon>
        <taxon>Pseudomonadati</taxon>
        <taxon>Pseudomonadota</taxon>
        <taxon>Betaproteobacteria</taxon>
        <taxon>Burkholderiales</taxon>
        <taxon>Oxalobacteraceae</taxon>
        <taxon>Undibacterium</taxon>
    </lineage>
</organism>
<dbReference type="EMBL" id="JBHRTP010000002">
    <property type="protein sequence ID" value="MFC3106404.1"/>
    <property type="molecule type" value="Genomic_DNA"/>
</dbReference>
<name>A0ABV7EUE8_9BURK</name>
<evidence type="ECO:0000256" key="1">
    <source>
        <dbReference type="ARBA" id="ARBA00009570"/>
    </source>
</evidence>
<feature type="domain" description="SnoaL-like" evidence="3">
    <location>
        <begin position="4"/>
        <end position="139"/>
    </location>
</feature>
<evidence type="ECO:0000313" key="4">
    <source>
        <dbReference type="EMBL" id="MFC3106404.1"/>
    </source>
</evidence>
<comment type="similarity">
    <text evidence="1">Belongs to the bacterial ring-hydroxylating dioxygenase beta subunit family.</text>
</comment>
<accession>A0ABV7EUE8</accession>
<dbReference type="Proteomes" id="UP001595530">
    <property type="component" value="Unassembled WGS sequence"/>
</dbReference>
<evidence type="ECO:0000259" key="3">
    <source>
        <dbReference type="Pfam" id="PF13577"/>
    </source>
</evidence>
<dbReference type="InterPro" id="IPR032710">
    <property type="entry name" value="NTF2-like_dom_sf"/>
</dbReference>
<comment type="caution">
    <text evidence="4">The sequence shown here is derived from an EMBL/GenBank/DDBJ whole genome shotgun (WGS) entry which is preliminary data.</text>
</comment>
<dbReference type="GO" id="GO:0051213">
    <property type="term" value="F:dioxygenase activity"/>
    <property type="evidence" value="ECO:0007669"/>
    <property type="project" value="UniProtKB-KW"/>
</dbReference>
<gene>
    <name evidence="4" type="ORF">ACFOFO_00235</name>
</gene>
<dbReference type="CDD" id="cd00667">
    <property type="entry name" value="ring_hydroxylating_dioxygenases_beta"/>
    <property type="match status" value="1"/>
</dbReference>
<dbReference type="Gene3D" id="3.10.450.50">
    <property type="match status" value="1"/>
</dbReference>
<dbReference type="InterPro" id="IPR000391">
    <property type="entry name" value="Rng_hydr_dOase-bsu"/>
</dbReference>
<proteinExistence type="inferred from homology"/>
<dbReference type="SUPFAM" id="SSF54427">
    <property type="entry name" value="NTF2-like"/>
    <property type="match status" value="1"/>
</dbReference>
<protein>
    <submittedName>
        <fullName evidence="4">Aromatic-ring-hydroxylating dioxygenase subunit beta</fullName>
    </submittedName>
</protein>
<evidence type="ECO:0000313" key="5">
    <source>
        <dbReference type="Proteomes" id="UP001595530"/>
    </source>
</evidence>